<keyword evidence="2" id="KW-1185">Reference proteome</keyword>
<dbReference type="AlphaFoldDB" id="A0A162THJ7"/>
<reference evidence="1 2" key="1">
    <citation type="submission" date="2015-06" db="EMBL/GenBank/DDBJ databases">
        <title>Expansion of signal transduction pathways in fungi by whole-genome duplication.</title>
        <authorList>
            <consortium name="DOE Joint Genome Institute"/>
            <person name="Corrochano L.M."/>
            <person name="Kuo A."/>
            <person name="Marcet-Houben M."/>
            <person name="Polaino S."/>
            <person name="Salamov A."/>
            <person name="Villalobos J.M."/>
            <person name="Alvarez M.I."/>
            <person name="Avalos J."/>
            <person name="Benito E.P."/>
            <person name="Benoit I."/>
            <person name="Burger G."/>
            <person name="Camino L.P."/>
            <person name="Canovas D."/>
            <person name="Cerda-Olmedo E."/>
            <person name="Cheng J.-F."/>
            <person name="Dominguez A."/>
            <person name="Elias M."/>
            <person name="Eslava A.P."/>
            <person name="Glaser F."/>
            <person name="Grimwood J."/>
            <person name="Gutierrez G."/>
            <person name="Heitman J."/>
            <person name="Henrissat B."/>
            <person name="Iturriaga E.A."/>
            <person name="Lang B.F."/>
            <person name="Lavin J.L."/>
            <person name="Lee S."/>
            <person name="Li W."/>
            <person name="Lindquist E."/>
            <person name="Lopez-Garcia S."/>
            <person name="Luque E.M."/>
            <person name="Marcos A.T."/>
            <person name="Martin J."/>
            <person name="Mccluskey K."/>
            <person name="Medina H.R."/>
            <person name="Miralles-Duran A."/>
            <person name="Miyazaki A."/>
            <person name="Munoz-Torres E."/>
            <person name="Oguiza J.A."/>
            <person name="Ohm R."/>
            <person name="Olmedo M."/>
            <person name="Orejas M."/>
            <person name="Ortiz-Castellanos L."/>
            <person name="Pisabarro A.G."/>
            <person name="Rodriguez-Romero J."/>
            <person name="Ruiz-Herrera J."/>
            <person name="Ruiz-Vazquez R."/>
            <person name="Sanz C."/>
            <person name="Schackwitz W."/>
            <person name="Schmutz J."/>
            <person name="Shahriari M."/>
            <person name="Shelest E."/>
            <person name="Silva-Franco F."/>
            <person name="Soanes D."/>
            <person name="Syed K."/>
            <person name="Tagua V.G."/>
            <person name="Talbot N.J."/>
            <person name="Thon M."/>
            <person name="De Vries R.P."/>
            <person name="Wiebenga A."/>
            <person name="Yadav J.S."/>
            <person name="Braun E.L."/>
            <person name="Baker S."/>
            <person name="Garre V."/>
            <person name="Horwitz B."/>
            <person name="Torres-Martinez S."/>
            <person name="Idnurm A."/>
            <person name="Herrera-Estrella A."/>
            <person name="Gabaldon T."/>
            <person name="Grigoriev I.V."/>
        </authorList>
    </citation>
    <scope>NUCLEOTIDE SEQUENCE [LARGE SCALE GENOMIC DNA]</scope>
    <source>
        <strain evidence="1 2">CBS 277.49</strain>
    </source>
</reference>
<dbReference type="Proteomes" id="UP000077051">
    <property type="component" value="Unassembled WGS sequence"/>
</dbReference>
<dbReference type="EMBL" id="AMYB01000003">
    <property type="protein sequence ID" value="OAD04632.1"/>
    <property type="molecule type" value="Genomic_DNA"/>
</dbReference>
<gene>
    <name evidence="1" type="ORF">MUCCIDRAFT_79737</name>
</gene>
<comment type="caution">
    <text evidence="1">The sequence shown here is derived from an EMBL/GenBank/DDBJ whole genome shotgun (WGS) entry which is preliminary data.</text>
</comment>
<evidence type="ECO:0000313" key="1">
    <source>
        <dbReference type="EMBL" id="OAD04632.1"/>
    </source>
</evidence>
<proteinExistence type="predicted"/>
<protein>
    <submittedName>
        <fullName evidence="1">Uncharacterized protein</fullName>
    </submittedName>
</protein>
<evidence type="ECO:0000313" key="2">
    <source>
        <dbReference type="Proteomes" id="UP000077051"/>
    </source>
</evidence>
<sequence>MDACVFYTFLKSNPDMNQLVKHLTIAPQDPSLGCLADLIPLVLTHKMETFRGSVNGNHFFKVLLSQTFGDEGMAKFKSLTTIPSAWNYSNVYDNLLHKLRYVLKEITLNFHRNPPGKAMKWPTLYRLNKMAQLQALTFNSYVHNVKQTEAILKNCGRLEHLTIRLAVVGDLFGGEAKISQWIEINTQQHDILGTLKIRIDKKYNPYFIDYLVYKYPNLKSITVEKIDIEEPWGRTYSVMPLDINSIKDILVKIEKVPSYTLVCKVLKSKVGKIIIALESNGYVVSKTNQSHAYSRITVTRSSSDRSIQDNISRSTTHPAPLKVCCPCELNESIKSLLQK</sequence>
<accession>A0A162THJ7</accession>
<dbReference type="OrthoDB" id="10624060at2759"/>
<organism evidence="1 2">
    <name type="scientific">Mucor lusitanicus CBS 277.49</name>
    <dbReference type="NCBI Taxonomy" id="747725"/>
    <lineage>
        <taxon>Eukaryota</taxon>
        <taxon>Fungi</taxon>
        <taxon>Fungi incertae sedis</taxon>
        <taxon>Mucoromycota</taxon>
        <taxon>Mucoromycotina</taxon>
        <taxon>Mucoromycetes</taxon>
        <taxon>Mucorales</taxon>
        <taxon>Mucorineae</taxon>
        <taxon>Mucoraceae</taxon>
        <taxon>Mucor</taxon>
    </lineage>
</organism>
<name>A0A162THJ7_MUCCL</name>
<dbReference type="VEuPathDB" id="FungiDB:MUCCIDRAFT_79737"/>